<dbReference type="GO" id="GO:0003700">
    <property type="term" value="F:DNA-binding transcription factor activity"/>
    <property type="evidence" value="ECO:0007669"/>
    <property type="project" value="TreeGrafter"/>
</dbReference>
<reference evidence="7 8" key="1">
    <citation type="submission" date="2018-07" db="EMBL/GenBank/DDBJ databases">
        <title>Arthrobacter sp. nov., isolated from raw cow's milk with high bacterial count.</title>
        <authorList>
            <person name="Hahne J."/>
            <person name="Isele D."/>
            <person name="Lipski A."/>
        </authorList>
    </citation>
    <scope>NUCLEOTIDE SEQUENCE [LARGE SCALE GENOMIC DNA]</scope>
    <source>
        <strain evidence="7 8">JZ R-35</strain>
    </source>
</reference>
<dbReference type="InterPro" id="IPR050109">
    <property type="entry name" value="HTH-type_TetR-like_transc_reg"/>
</dbReference>
<keyword evidence="4" id="KW-0804">Transcription</keyword>
<dbReference type="AlphaFoldDB" id="A0A399JEX2"/>
<dbReference type="PANTHER" id="PTHR30055:SF234">
    <property type="entry name" value="HTH-TYPE TRANSCRIPTIONAL REGULATOR BETI"/>
    <property type="match status" value="1"/>
</dbReference>
<dbReference type="InterPro" id="IPR036271">
    <property type="entry name" value="Tet_transcr_reg_TetR-rel_C_sf"/>
</dbReference>
<dbReference type="PANTHER" id="PTHR30055">
    <property type="entry name" value="HTH-TYPE TRANSCRIPTIONAL REGULATOR RUTR"/>
    <property type="match status" value="1"/>
</dbReference>
<feature type="domain" description="HTH tetR-type" evidence="6">
    <location>
        <begin position="11"/>
        <end position="71"/>
    </location>
</feature>
<dbReference type="Pfam" id="PF13977">
    <property type="entry name" value="TetR_C_6"/>
    <property type="match status" value="1"/>
</dbReference>
<dbReference type="SUPFAM" id="SSF48498">
    <property type="entry name" value="Tetracyclin repressor-like, C-terminal domain"/>
    <property type="match status" value="1"/>
</dbReference>
<evidence type="ECO:0000256" key="3">
    <source>
        <dbReference type="ARBA" id="ARBA00023125"/>
    </source>
</evidence>
<dbReference type="InterPro" id="IPR039538">
    <property type="entry name" value="BetI_C"/>
</dbReference>
<evidence type="ECO:0000256" key="4">
    <source>
        <dbReference type="ARBA" id="ARBA00023163"/>
    </source>
</evidence>
<gene>
    <name evidence="7" type="ORF">DWB68_14480</name>
</gene>
<sequence>MSTPRQRLSPEERRVQIAGAARSLALEEGLIGLTQRAVAARAGVTGALVAHYAESMEHLVAEVFSRIVGAELEEIRAEHGADATAEGFEKFVLSLLDGGRAAVTRVWVDAFSLGRRNEPLAEAVRASSDAWQELLAGFIDARVAAGVFVCPDASVAAWHLMGLVDGLNSQSLVSWGDAAARADLTLPLVRRLVISRVHTRGLEGPERTP</sequence>
<dbReference type="PROSITE" id="PS50977">
    <property type="entry name" value="HTH_TETR_2"/>
    <property type="match status" value="1"/>
</dbReference>
<feature type="DNA-binding region" description="H-T-H motif" evidence="5">
    <location>
        <begin position="34"/>
        <end position="53"/>
    </location>
</feature>
<evidence type="ECO:0000256" key="1">
    <source>
        <dbReference type="ARBA" id="ARBA00022491"/>
    </source>
</evidence>
<evidence type="ECO:0000256" key="5">
    <source>
        <dbReference type="PROSITE-ProRule" id="PRU00335"/>
    </source>
</evidence>
<comment type="caution">
    <text evidence="7">The sequence shown here is derived from an EMBL/GenBank/DDBJ whole genome shotgun (WGS) entry which is preliminary data.</text>
</comment>
<evidence type="ECO:0000259" key="6">
    <source>
        <dbReference type="PROSITE" id="PS50977"/>
    </source>
</evidence>
<dbReference type="Proteomes" id="UP000265419">
    <property type="component" value="Unassembled WGS sequence"/>
</dbReference>
<keyword evidence="1" id="KW-0678">Repressor</keyword>
<dbReference type="GO" id="GO:0000976">
    <property type="term" value="F:transcription cis-regulatory region binding"/>
    <property type="evidence" value="ECO:0007669"/>
    <property type="project" value="TreeGrafter"/>
</dbReference>
<evidence type="ECO:0000313" key="8">
    <source>
        <dbReference type="Proteomes" id="UP000265419"/>
    </source>
</evidence>
<keyword evidence="2" id="KW-0805">Transcription regulation</keyword>
<keyword evidence="8" id="KW-1185">Reference proteome</keyword>
<keyword evidence="3 5" id="KW-0238">DNA-binding</keyword>
<name>A0A399JEX2_9MICC</name>
<proteinExistence type="predicted"/>
<dbReference type="SUPFAM" id="SSF46689">
    <property type="entry name" value="Homeodomain-like"/>
    <property type="match status" value="1"/>
</dbReference>
<dbReference type="RefSeq" id="WP_119425831.1">
    <property type="nucleotide sequence ID" value="NZ_QQXK01000037.1"/>
</dbReference>
<evidence type="ECO:0000256" key="2">
    <source>
        <dbReference type="ARBA" id="ARBA00023015"/>
    </source>
</evidence>
<dbReference type="InterPro" id="IPR009057">
    <property type="entry name" value="Homeodomain-like_sf"/>
</dbReference>
<dbReference type="Gene3D" id="1.10.357.10">
    <property type="entry name" value="Tetracycline Repressor, domain 2"/>
    <property type="match status" value="1"/>
</dbReference>
<protein>
    <submittedName>
        <fullName evidence="7">TetR family transcriptional regulator</fullName>
    </submittedName>
</protein>
<evidence type="ECO:0000313" key="7">
    <source>
        <dbReference type="EMBL" id="RII41096.1"/>
    </source>
</evidence>
<dbReference type="InterPro" id="IPR001647">
    <property type="entry name" value="HTH_TetR"/>
</dbReference>
<dbReference type="Pfam" id="PF00440">
    <property type="entry name" value="TetR_N"/>
    <property type="match status" value="1"/>
</dbReference>
<accession>A0A399JEX2</accession>
<dbReference type="EMBL" id="QQXK01000037">
    <property type="protein sequence ID" value="RII41096.1"/>
    <property type="molecule type" value="Genomic_DNA"/>
</dbReference>
<organism evidence="7 8">
    <name type="scientific">Galactobacter valiniphilus</name>
    <dbReference type="NCBI Taxonomy" id="2676122"/>
    <lineage>
        <taxon>Bacteria</taxon>
        <taxon>Bacillati</taxon>
        <taxon>Actinomycetota</taxon>
        <taxon>Actinomycetes</taxon>
        <taxon>Micrococcales</taxon>
        <taxon>Micrococcaceae</taxon>
        <taxon>Galactobacter</taxon>
    </lineage>
</organism>